<sequence length="331" mass="37693">MLTGTAPKTTRTRTTNVGLEIDYPCICGRTFATERGMKIHRTNVGCLRMSFQQQRTAVADKTLENQSQVQNLSAKKIQAENRGDVLRHPSSDKRQKIDFPPASSGNQWKDLDSKMVLKIDSLLGKSTLEHKLATFSDIIYQICLDTFGAKQHQTNHPPQRRRRQLAMDTLRKQKRKLKRQTRAASSEETNGLLVIWRQLKARHSASSRAESARKKRSQKRKNQERFIRNPFQFARQLFQQPKSRTLTVYREELETFSDPTREIPLEEPAGLVLPAAPGIKFDSKPPSLQEVIAVVNKARAKSAPGPNGVPYLLYKRCSNVLKKLHKILQSA</sequence>
<keyword evidence="1" id="KW-0175">Coiled coil</keyword>
<keyword evidence="3" id="KW-0548">Nucleotidyltransferase</keyword>
<comment type="caution">
    <text evidence="3">The sequence shown here is derived from an EMBL/GenBank/DDBJ whole genome shotgun (WGS) entry which is preliminary data.</text>
</comment>
<evidence type="ECO:0000256" key="2">
    <source>
        <dbReference type="SAM" id="MobiDB-lite"/>
    </source>
</evidence>
<evidence type="ECO:0000313" key="4">
    <source>
        <dbReference type="Proteomes" id="UP000735302"/>
    </source>
</evidence>
<feature type="region of interest" description="Disordered" evidence="2">
    <location>
        <begin position="205"/>
        <end position="224"/>
    </location>
</feature>
<dbReference type="EMBL" id="BLXT01008250">
    <property type="protein sequence ID" value="GFO47107.1"/>
    <property type="molecule type" value="Genomic_DNA"/>
</dbReference>
<evidence type="ECO:0000313" key="3">
    <source>
        <dbReference type="EMBL" id="GFO47107.1"/>
    </source>
</evidence>
<keyword evidence="4" id="KW-1185">Reference proteome</keyword>
<accession>A0AAV4DSV0</accession>
<dbReference type="GO" id="GO:0003964">
    <property type="term" value="F:RNA-directed DNA polymerase activity"/>
    <property type="evidence" value="ECO:0007669"/>
    <property type="project" value="UniProtKB-KW"/>
</dbReference>
<organism evidence="3 4">
    <name type="scientific">Plakobranchus ocellatus</name>
    <dbReference type="NCBI Taxonomy" id="259542"/>
    <lineage>
        <taxon>Eukaryota</taxon>
        <taxon>Metazoa</taxon>
        <taxon>Spiralia</taxon>
        <taxon>Lophotrochozoa</taxon>
        <taxon>Mollusca</taxon>
        <taxon>Gastropoda</taxon>
        <taxon>Heterobranchia</taxon>
        <taxon>Euthyneura</taxon>
        <taxon>Panpulmonata</taxon>
        <taxon>Sacoglossa</taxon>
        <taxon>Placobranchoidea</taxon>
        <taxon>Plakobranchidae</taxon>
        <taxon>Plakobranchus</taxon>
    </lineage>
</organism>
<dbReference type="Proteomes" id="UP000735302">
    <property type="component" value="Unassembled WGS sequence"/>
</dbReference>
<feature type="region of interest" description="Disordered" evidence="2">
    <location>
        <begin position="86"/>
        <end position="105"/>
    </location>
</feature>
<protein>
    <submittedName>
        <fullName evidence="3">Reverse transcriptase</fullName>
    </submittedName>
</protein>
<dbReference type="AlphaFoldDB" id="A0AAV4DSV0"/>
<name>A0AAV4DSV0_9GAST</name>
<keyword evidence="3" id="KW-0695">RNA-directed DNA polymerase</keyword>
<proteinExistence type="predicted"/>
<evidence type="ECO:0000256" key="1">
    <source>
        <dbReference type="SAM" id="Coils"/>
    </source>
</evidence>
<feature type="coiled-coil region" evidence="1">
    <location>
        <begin position="160"/>
        <end position="190"/>
    </location>
</feature>
<keyword evidence="3" id="KW-0808">Transferase</keyword>
<reference evidence="3 4" key="1">
    <citation type="journal article" date="2021" name="Elife">
        <title>Chloroplast acquisition without the gene transfer in kleptoplastic sea slugs, Plakobranchus ocellatus.</title>
        <authorList>
            <person name="Maeda T."/>
            <person name="Takahashi S."/>
            <person name="Yoshida T."/>
            <person name="Shimamura S."/>
            <person name="Takaki Y."/>
            <person name="Nagai Y."/>
            <person name="Toyoda A."/>
            <person name="Suzuki Y."/>
            <person name="Arimoto A."/>
            <person name="Ishii H."/>
            <person name="Satoh N."/>
            <person name="Nishiyama T."/>
            <person name="Hasebe M."/>
            <person name="Maruyama T."/>
            <person name="Minagawa J."/>
            <person name="Obokata J."/>
            <person name="Shigenobu S."/>
        </authorList>
    </citation>
    <scope>NUCLEOTIDE SEQUENCE [LARGE SCALE GENOMIC DNA]</scope>
</reference>
<feature type="compositionally biased region" description="Basic and acidic residues" evidence="2">
    <location>
        <begin position="86"/>
        <end position="97"/>
    </location>
</feature>
<gene>
    <name evidence="3" type="ORF">PoB_007361200</name>
</gene>